<gene>
    <name evidence="2" type="ORF">HCDG_03845</name>
</gene>
<proteinExistence type="predicted"/>
<evidence type="ECO:0000313" key="2">
    <source>
        <dbReference type="EMBL" id="EER42386.1"/>
    </source>
</evidence>
<feature type="region of interest" description="Disordered" evidence="1">
    <location>
        <begin position="261"/>
        <end position="280"/>
    </location>
</feature>
<reference evidence="3" key="1">
    <citation type="submission" date="2009-05" db="EMBL/GenBank/DDBJ databases">
        <title>The genome sequence of Ajellomyces capsulatus strain H143.</title>
        <authorList>
            <person name="Champion M."/>
            <person name="Cuomo C.A."/>
            <person name="Ma L.-J."/>
            <person name="Henn M.R."/>
            <person name="Sil A."/>
            <person name="Goldman B."/>
            <person name="Young S.K."/>
            <person name="Kodira C.D."/>
            <person name="Zeng Q."/>
            <person name="Koehrsen M."/>
            <person name="Alvarado L."/>
            <person name="Berlin A.M."/>
            <person name="Borenstein D."/>
            <person name="Chen Z."/>
            <person name="Engels R."/>
            <person name="Freedman E."/>
            <person name="Gellesch M."/>
            <person name="Goldberg J."/>
            <person name="Griggs A."/>
            <person name="Gujja S."/>
            <person name="Heiman D.I."/>
            <person name="Hepburn T.A."/>
            <person name="Howarth C."/>
            <person name="Jen D."/>
            <person name="Larson L."/>
            <person name="Lewis B."/>
            <person name="Mehta T."/>
            <person name="Park D."/>
            <person name="Pearson M."/>
            <person name="Roberts A."/>
            <person name="Saif S."/>
            <person name="Shea T.D."/>
            <person name="Shenoy N."/>
            <person name="Sisk P."/>
            <person name="Stolte C."/>
            <person name="Sykes S."/>
            <person name="Walk T."/>
            <person name="White J."/>
            <person name="Yandava C."/>
            <person name="Klein B."/>
            <person name="McEwen J.G."/>
            <person name="Puccia R."/>
            <person name="Goldman G.H."/>
            <person name="Felipe M.S."/>
            <person name="Nino-Vega G."/>
            <person name="San-Blas G."/>
            <person name="Taylor J.W."/>
            <person name="Mendoza L."/>
            <person name="Galagan J.E."/>
            <person name="Nusbaum C."/>
            <person name="Birren B.W."/>
        </authorList>
    </citation>
    <scope>NUCLEOTIDE SEQUENCE [LARGE SCALE GENOMIC DNA]</scope>
    <source>
        <strain evidence="3">H143</strain>
    </source>
</reference>
<evidence type="ECO:0000256" key="1">
    <source>
        <dbReference type="SAM" id="MobiDB-lite"/>
    </source>
</evidence>
<dbReference type="AlphaFoldDB" id="C6HAW3"/>
<organism evidence="2 3">
    <name type="scientific">Ajellomyces capsulatus (strain H143)</name>
    <name type="common">Darling's disease fungus</name>
    <name type="synonym">Histoplasma capsulatum</name>
    <dbReference type="NCBI Taxonomy" id="544712"/>
    <lineage>
        <taxon>Eukaryota</taxon>
        <taxon>Fungi</taxon>
        <taxon>Dikarya</taxon>
        <taxon>Ascomycota</taxon>
        <taxon>Pezizomycotina</taxon>
        <taxon>Eurotiomycetes</taxon>
        <taxon>Eurotiomycetidae</taxon>
        <taxon>Onygenales</taxon>
        <taxon>Ajellomycetaceae</taxon>
        <taxon>Histoplasma</taxon>
    </lineage>
</organism>
<accession>C6HAW3</accession>
<dbReference type="HOGENOM" id="CLU_760684_0_0_1"/>
<sequence>MSQTTPVRIILRYREQPFQKPSAIINTFFTWRDIQPLEDYYTHICSNPPSSWLYLVLDLYCKTHPNVDLNKLDLEVFQVLGIDSFTFKDLGELARKQVYQQSASLNWGQDNRSTYNICGLLRGSAIDGINNRLSTWNMKASAGLFDRICDATEVDNARTDGGGSSDKDNRDISLLGVPPDEVQGRGRRTPWRTTAAAGAEVLVITHDCRVALTGSLNVLHYKLETHNLKELVRYVGNKSILEAHNDVPDVIREQLYREEQRRLEKRQSSGSNPLASNPPYPINTTVANATPAIPSDTNTHCLDCPKILGPRDDAVKAYRKRQELNVTSETYNVEIRKACDVTLENCLDLEQIFNDQHPTPNFLC</sequence>
<dbReference type="VEuPathDB" id="FungiDB:HCDG_03845"/>
<dbReference type="OMA" id="RSTYNIC"/>
<dbReference type="EMBL" id="GG692422">
    <property type="protein sequence ID" value="EER42386.1"/>
    <property type="molecule type" value="Genomic_DNA"/>
</dbReference>
<name>C6HAW3_AJECH</name>
<feature type="region of interest" description="Disordered" evidence="1">
    <location>
        <begin position="156"/>
        <end position="188"/>
    </location>
</feature>
<protein>
    <submittedName>
        <fullName evidence="2">Uncharacterized protein</fullName>
    </submittedName>
</protein>
<dbReference type="Proteomes" id="UP000002624">
    <property type="component" value="Unassembled WGS sequence"/>
</dbReference>
<evidence type="ECO:0000313" key="3">
    <source>
        <dbReference type="Proteomes" id="UP000002624"/>
    </source>
</evidence>